<evidence type="ECO:0000313" key="1">
    <source>
        <dbReference type="EMBL" id="KAJ9104060.1"/>
    </source>
</evidence>
<reference evidence="1" key="1">
    <citation type="submission" date="2023-04" db="EMBL/GenBank/DDBJ databases">
        <title>Draft Genome sequencing of Naganishia species isolated from polar environments using Oxford Nanopore Technology.</title>
        <authorList>
            <person name="Leo P."/>
            <person name="Venkateswaran K."/>
        </authorList>
    </citation>
    <scope>NUCLEOTIDE SEQUENCE</scope>
    <source>
        <strain evidence="1">MNA-CCFEE 5262</strain>
    </source>
</reference>
<sequence length="283" mass="31121">MIYPLLPGVFLLPLLVRATPVDPAARLVSRPPACIDTKIWHTQTYNLVADIQDADKFVAHLDDTYMVSGQNVTMTDCQLFEGFDRALELFSVNPYCVLSFRFSKADMNFKARGSSIRDVASATHWLFTIATALPMSNHTVSHLNVKNPNGLVEVLASSATSPVFLVTRSSLSIVTQAIDGQVNAWQGFDVLKPDEAKTYTEDEIKKAPDDTYLIYQKSHGSLPVNAKAQECDYSRGPMITNGTFSTIWPYHFNLMGIPSNASNASGPSPSRGSVHHIIRILSA</sequence>
<comment type="caution">
    <text evidence="1">The sequence shown here is derived from an EMBL/GenBank/DDBJ whole genome shotgun (WGS) entry which is preliminary data.</text>
</comment>
<dbReference type="Proteomes" id="UP001230649">
    <property type="component" value="Unassembled WGS sequence"/>
</dbReference>
<gene>
    <name evidence="1" type="ORF">QFC20_004637</name>
</gene>
<proteinExistence type="predicted"/>
<dbReference type="EMBL" id="JASBWS010000056">
    <property type="protein sequence ID" value="KAJ9104060.1"/>
    <property type="molecule type" value="Genomic_DNA"/>
</dbReference>
<accession>A0ACC2VY58</accession>
<keyword evidence="2" id="KW-1185">Reference proteome</keyword>
<name>A0ACC2VY58_9TREE</name>
<protein>
    <submittedName>
        <fullName evidence="1">Uncharacterized protein</fullName>
    </submittedName>
</protein>
<evidence type="ECO:0000313" key="2">
    <source>
        <dbReference type="Proteomes" id="UP001230649"/>
    </source>
</evidence>
<organism evidence="1 2">
    <name type="scientific">Naganishia adeliensis</name>
    <dbReference type="NCBI Taxonomy" id="92952"/>
    <lineage>
        <taxon>Eukaryota</taxon>
        <taxon>Fungi</taxon>
        <taxon>Dikarya</taxon>
        <taxon>Basidiomycota</taxon>
        <taxon>Agaricomycotina</taxon>
        <taxon>Tremellomycetes</taxon>
        <taxon>Filobasidiales</taxon>
        <taxon>Filobasidiaceae</taxon>
        <taxon>Naganishia</taxon>
    </lineage>
</organism>